<dbReference type="Proteomes" id="UP000078200">
    <property type="component" value="Unassembled WGS sequence"/>
</dbReference>
<feature type="region of interest" description="Disordered" evidence="1">
    <location>
        <begin position="116"/>
        <end position="202"/>
    </location>
</feature>
<organism evidence="2 3">
    <name type="scientific">Glossina austeni</name>
    <name type="common">Savannah tsetse fly</name>
    <dbReference type="NCBI Taxonomy" id="7395"/>
    <lineage>
        <taxon>Eukaryota</taxon>
        <taxon>Metazoa</taxon>
        <taxon>Ecdysozoa</taxon>
        <taxon>Arthropoda</taxon>
        <taxon>Hexapoda</taxon>
        <taxon>Insecta</taxon>
        <taxon>Pterygota</taxon>
        <taxon>Neoptera</taxon>
        <taxon>Endopterygota</taxon>
        <taxon>Diptera</taxon>
        <taxon>Brachycera</taxon>
        <taxon>Muscomorpha</taxon>
        <taxon>Hippoboscoidea</taxon>
        <taxon>Glossinidae</taxon>
        <taxon>Glossina</taxon>
    </lineage>
</organism>
<name>A0A1A9VKV3_GLOAU</name>
<feature type="region of interest" description="Disordered" evidence="1">
    <location>
        <begin position="1"/>
        <end position="39"/>
    </location>
</feature>
<feature type="compositionally biased region" description="Low complexity" evidence="1">
    <location>
        <begin position="119"/>
        <end position="132"/>
    </location>
</feature>
<accession>A0A1A9VKV3</accession>
<proteinExistence type="predicted"/>
<evidence type="ECO:0000313" key="3">
    <source>
        <dbReference type="Proteomes" id="UP000078200"/>
    </source>
</evidence>
<dbReference type="AlphaFoldDB" id="A0A1A9VKV3"/>
<reference evidence="2" key="1">
    <citation type="submission" date="2020-05" db="UniProtKB">
        <authorList>
            <consortium name="EnsemblMetazoa"/>
        </authorList>
    </citation>
    <scope>IDENTIFICATION</scope>
    <source>
        <strain evidence="2">TTRI</strain>
    </source>
</reference>
<dbReference type="VEuPathDB" id="VectorBase:GAUT040066"/>
<feature type="compositionally biased region" description="Polar residues" evidence="1">
    <location>
        <begin position="148"/>
        <end position="157"/>
    </location>
</feature>
<sequence>MVSRGSTAHTSPRAPLNKQRVEQPRTPSLRVKLNDQTEPPESAAKAIADLEVHFICNTPVLGTVQAVANPALIRSAAEESCADIPCNKAYRIILPLPPVPLTRTLLSSVRDGVGVGTGTPNSEATSESASNSLKTLSNEGKTPHKTSSKSNNDSANKLSVEPRSEPNNDCSEGALMSDGHSPFNNSNEENMVRAISEHGQRH</sequence>
<evidence type="ECO:0000313" key="2">
    <source>
        <dbReference type="EnsemblMetazoa" id="GAUT040066-PA"/>
    </source>
</evidence>
<keyword evidence="3" id="KW-1185">Reference proteome</keyword>
<evidence type="ECO:0000256" key="1">
    <source>
        <dbReference type="SAM" id="MobiDB-lite"/>
    </source>
</evidence>
<dbReference type="EnsemblMetazoa" id="GAUT040066-RA">
    <property type="protein sequence ID" value="GAUT040066-PA"/>
    <property type="gene ID" value="GAUT040066"/>
</dbReference>
<feature type="compositionally biased region" description="Polar residues" evidence="1">
    <location>
        <begin position="1"/>
        <end position="10"/>
    </location>
</feature>
<protein>
    <submittedName>
        <fullName evidence="2">Uncharacterized protein</fullName>
    </submittedName>
</protein>